<comment type="caution">
    <text evidence="1">The sequence shown here is derived from an EMBL/GenBank/DDBJ whole genome shotgun (WGS) entry which is preliminary data.</text>
</comment>
<name>K1SW12_9ZZZZ</name>
<dbReference type="EMBL" id="AJWY01007166">
    <property type="protein sequence ID" value="EKC64792.1"/>
    <property type="molecule type" value="Genomic_DNA"/>
</dbReference>
<evidence type="ECO:0008006" key="2">
    <source>
        <dbReference type="Google" id="ProtNLM"/>
    </source>
</evidence>
<sequence>MKNNIIGRKSEQDTLARIYESRQSEFVAVCGRRRVGKTFLVREYFEQEMVFQTSGLAGGNTQEQLKNFFYTLRRYDRNVTSVPHDWLDA</sequence>
<proteinExistence type="predicted"/>
<gene>
    <name evidence="1" type="ORF">LEA_10662</name>
</gene>
<reference evidence="1" key="1">
    <citation type="journal article" date="2013" name="Environ. Microbiol.">
        <title>Microbiota from the distal guts of lean and obese adolescents exhibit partial functional redundancy besides clear differences in community structure.</title>
        <authorList>
            <person name="Ferrer M."/>
            <person name="Ruiz A."/>
            <person name="Lanza F."/>
            <person name="Haange S.B."/>
            <person name="Oberbach A."/>
            <person name="Till H."/>
            <person name="Bargiela R."/>
            <person name="Campoy C."/>
            <person name="Segura M.T."/>
            <person name="Richter M."/>
            <person name="von Bergen M."/>
            <person name="Seifert J."/>
            <person name="Suarez A."/>
        </authorList>
    </citation>
    <scope>NUCLEOTIDE SEQUENCE</scope>
</reference>
<dbReference type="Gene3D" id="3.40.50.300">
    <property type="entry name" value="P-loop containing nucleotide triphosphate hydrolases"/>
    <property type="match status" value="1"/>
</dbReference>
<organism evidence="1">
    <name type="scientific">human gut metagenome</name>
    <dbReference type="NCBI Taxonomy" id="408170"/>
    <lineage>
        <taxon>unclassified sequences</taxon>
        <taxon>metagenomes</taxon>
        <taxon>organismal metagenomes</taxon>
    </lineage>
</organism>
<accession>K1SW12</accession>
<evidence type="ECO:0000313" key="1">
    <source>
        <dbReference type="EMBL" id="EKC64792.1"/>
    </source>
</evidence>
<dbReference type="AlphaFoldDB" id="K1SW12"/>
<feature type="non-terminal residue" evidence="1">
    <location>
        <position position="89"/>
    </location>
</feature>
<protein>
    <recommendedName>
        <fullName evidence="2">ATP-binding protein</fullName>
    </recommendedName>
</protein>
<dbReference type="SUPFAM" id="SSF52540">
    <property type="entry name" value="P-loop containing nucleoside triphosphate hydrolases"/>
    <property type="match status" value="1"/>
</dbReference>
<dbReference type="InterPro" id="IPR027417">
    <property type="entry name" value="P-loop_NTPase"/>
</dbReference>